<sequence length="83" mass="9256">MAANGKNSDDSDASREEICRNSSSEFREEEEDLIARLHRLIGDKWSLIAGRIPGRTAAEIETYWKSKHANSARSKSSNSSKTT</sequence>
<dbReference type="PROSITE" id="PS50090">
    <property type="entry name" value="MYB_LIKE"/>
    <property type="match status" value="1"/>
</dbReference>
<dbReference type="SMART" id="SM00717">
    <property type="entry name" value="SANT"/>
    <property type="match status" value="1"/>
</dbReference>
<dbReference type="GO" id="GO:0005634">
    <property type="term" value="C:nucleus"/>
    <property type="evidence" value="ECO:0007669"/>
    <property type="project" value="UniProtKB-SubCell"/>
</dbReference>
<dbReference type="InterPro" id="IPR015495">
    <property type="entry name" value="Myb_TF_plants"/>
</dbReference>
<comment type="subcellular location">
    <subcellularLocation>
        <location evidence="1">Nucleus</location>
    </subcellularLocation>
</comment>
<evidence type="ECO:0000256" key="1">
    <source>
        <dbReference type="ARBA" id="ARBA00004123"/>
    </source>
</evidence>
<keyword evidence="2" id="KW-0238">DNA-binding</keyword>
<proteinExistence type="predicted"/>
<protein>
    <submittedName>
        <fullName evidence="7">Transcription factor CPC</fullName>
    </submittedName>
</protein>
<dbReference type="GO" id="GO:0030154">
    <property type="term" value="P:cell differentiation"/>
    <property type="evidence" value="ECO:0007669"/>
    <property type="project" value="TreeGrafter"/>
</dbReference>
<dbReference type="EMBL" id="KZ454055">
    <property type="protein sequence ID" value="PKA46713.1"/>
    <property type="molecule type" value="Genomic_DNA"/>
</dbReference>
<dbReference type="PANTHER" id="PTHR47998">
    <property type="entry name" value="TRANSCRIPTION FACTOR MYB51-LIKE ISOFORM X1"/>
    <property type="match status" value="1"/>
</dbReference>
<dbReference type="InterPro" id="IPR001005">
    <property type="entry name" value="SANT/Myb"/>
</dbReference>
<feature type="region of interest" description="Disordered" evidence="4">
    <location>
        <begin position="1"/>
        <end position="28"/>
    </location>
</feature>
<name>A0A2H9ZTV1_9ASPA</name>
<dbReference type="PROSITE" id="PS51294">
    <property type="entry name" value="HTH_MYB"/>
    <property type="match status" value="1"/>
</dbReference>
<evidence type="ECO:0000259" key="5">
    <source>
        <dbReference type="PROSITE" id="PS50090"/>
    </source>
</evidence>
<dbReference type="CDD" id="cd00167">
    <property type="entry name" value="SANT"/>
    <property type="match status" value="1"/>
</dbReference>
<dbReference type="Pfam" id="PF00249">
    <property type="entry name" value="Myb_DNA-binding"/>
    <property type="match status" value="1"/>
</dbReference>
<evidence type="ECO:0000256" key="3">
    <source>
        <dbReference type="ARBA" id="ARBA00023242"/>
    </source>
</evidence>
<dbReference type="InterPro" id="IPR017930">
    <property type="entry name" value="Myb_dom"/>
</dbReference>
<dbReference type="PANTHER" id="PTHR47998:SF3">
    <property type="entry name" value="TRANSCRIPTION FACTOR TRY-LIKE"/>
    <property type="match status" value="1"/>
</dbReference>
<dbReference type="Gene3D" id="1.10.10.60">
    <property type="entry name" value="Homeodomain-like"/>
    <property type="match status" value="1"/>
</dbReference>
<evidence type="ECO:0000256" key="2">
    <source>
        <dbReference type="ARBA" id="ARBA00023125"/>
    </source>
</evidence>
<reference evidence="7 8" key="1">
    <citation type="journal article" date="2017" name="Nature">
        <title>The Apostasia genome and the evolution of orchids.</title>
        <authorList>
            <person name="Zhang G.Q."/>
            <person name="Liu K.W."/>
            <person name="Li Z."/>
            <person name="Lohaus R."/>
            <person name="Hsiao Y.Y."/>
            <person name="Niu S.C."/>
            <person name="Wang J.Y."/>
            <person name="Lin Y.C."/>
            <person name="Xu Q."/>
            <person name="Chen L.J."/>
            <person name="Yoshida K."/>
            <person name="Fujiwara S."/>
            <person name="Wang Z.W."/>
            <person name="Zhang Y.Q."/>
            <person name="Mitsuda N."/>
            <person name="Wang M."/>
            <person name="Liu G.H."/>
            <person name="Pecoraro L."/>
            <person name="Huang H.X."/>
            <person name="Xiao X.J."/>
            <person name="Lin M."/>
            <person name="Wu X.Y."/>
            <person name="Wu W.L."/>
            <person name="Chen Y.Y."/>
            <person name="Chang S.B."/>
            <person name="Sakamoto S."/>
            <person name="Ohme-Takagi M."/>
            <person name="Yagi M."/>
            <person name="Zeng S.J."/>
            <person name="Shen C.Y."/>
            <person name="Yeh C.M."/>
            <person name="Luo Y.B."/>
            <person name="Tsai W.C."/>
            <person name="Van de Peer Y."/>
            <person name="Liu Z.J."/>
        </authorList>
    </citation>
    <scope>NUCLEOTIDE SEQUENCE [LARGE SCALE GENOMIC DNA]</scope>
    <source>
        <strain evidence="8">cv. Shenzhen</strain>
        <tissue evidence="7">Stem</tissue>
    </source>
</reference>
<dbReference type="SUPFAM" id="SSF46689">
    <property type="entry name" value="Homeodomain-like"/>
    <property type="match status" value="1"/>
</dbReference>
<dbReference type="OrthoDB" id="2143914at2759"/>
<dbReference type="AlphaFoldDB" id="A0A2H9ZTV1"/>
<accession>A0A2H9ZTV1</accession>
<feature type="domain" description="Myb-like" evidence="5">
    <location>
        <begin position="24"/>
        <end position="68"/>
    </location>
</feature>
<dbReference type="Proteomes" id="UP000236161">
    <property type="component" value="Unassembled WGS sequence"/>
</dbReference>
<feature type="domain" description="HTH myb-type" evidence="6">
    <location>
        <begin position="28"/>
        <end position="72"/>
    </location>
</feature>
<dbReference type="GO" id="GO:0006355">
    <property type="term" value="P:regulation of DNA-templated transcription"/>
    <property type="evidence" value="ECO:0007669"/>
    <property type="project" value="TreeGrafter"/>
</dbReference>
<dbReference type="InterPro" id="IPR009057">
    <property type="entry name" value="Homeodomain-like_sf"/>
</dbReference>
<gene>
    <name evidence="7" type="primary">CPC</name>
    <name evidence="7" type="ORF">AXF42_Ash019696</name>
</gene>
<evidence type="ECO:0000313" key="8">
    <source>
        <dbReference type="Proteomes" id="UP000236161"/>
    </source>
</evidence>
<dbReference type="STRING" id="1088818.A0A2H9ZTV1"/>
<dbReference type="GO" id="GO:0000976">
    <property type="term" value="F:transcription cis-regulatory region binding"/>
    <property type="evidence" value="ECO:0007669"/>
    <property type="project" value="TreeGrafter"/>
</dbReference>
<keyword evidence="3" id="KW-0539">Nucleus</keyword>
<keyword evidence="8" id="KW-1185">Reference proteome</keyword>
<evidence type="ECO:0000259" key="6">
    <source>
        <dbReference type="PROSITE" id="PS51294"/>
    </source>
</evidence>
<evidence type="ECO:0000256" key="4">
    <source>
        <dbReference type="SAM" id="MobiDB-lite"/>
    </source>
</evidence>
<organism evidence="7 8">
    <name type="scientific">Apostasia shenzhenica</name>
    <dbReference type="NCBI Taxonomy" id="1088818"/>
    <lineage>
        <taxon>Eukaryota</taxon>
        <taxon>Viridiplantae</taxon>
        <taxon>Streptophyta</taxon>
        <taxon>Embryophyta</taxon>
        <taxon>Tracheophyta</taxon>
        <taxon>Spermatophyta</taxon>
        <taxon>Magnoliopsida</taxon>
        <taxon>Liliopsida</taxon>
        <taxon>Asparagales</taxon>
        <taxon>Orchidaceae</taxon>
        <taxon>Apostasioideae</taxon>
        <taxon>Apostasia</taxon>
    </lineage>
</organism>
<evidence type="ECO:0000313" key="7">
    <source>
        <dbReference type="EMBL" id="PKA46713.1"/>
    </source>
</evidence>
<feature type="compositionally biased region" description="Basic and acidic residues" evidence="4">
    <location>
        <begin position="7"/>
        <end position="19"/>
    </location>
</feature>